<organism evidence="2 3">
    <name type="scientific">Erwinia piriflorinigrans CFBP 5888</name>
    <dbReference type="NCBI Taxonomy" id="1161919"/>
    <lineage>
        <taxon>Bacteria</taxon>
        <taxon>Pseudomonadati</taxon>
        <taxon>Pseudomonadota</taxon>
        <taxon>Gammaproteobacteria</taxon>
        <taxon>Enterobacterales</taxon>
        <taxon>Erwiniaceae</taxon>
        <taxon>Erwinia</taxon>
    </lineage>
</organism>
<keyword evidence="3" id="KW-1185">Reference proteome</keyword>
<accession>V5ZDE8</accession>
<proteinExistence type="predicted"/>
<dbReference type="EMBL" id="CAHS01000023">
    <property type="protein sequence ID" value="CCG89054.1"/>
    <property type="molecule type" value="Genomic_DNA"/>
</dbReference>
<keyword evidence="1" id="KW-0812">Transmembrane</keyword>
<name>V5ZDE8_9GAMM</name>
<protein>
    <submittedName>
        <fullName evidence="2">Uncharacterized protein</fullName>
    </submittedName>
</protein>
<sequence length="86" mass="9677">MRQFISSIPFTFRILPAHDSACFDRSALQRLCFIAGSLPGVIMQSVLCHIVLLLLAVFCRLASGAQEYAFLNHDELALNKRLLQQQ</sequence>
<gene>
    <name evidence="2" type="ORF">EPIR_3691</name>
</gene>
<keyword evidence="1" id="KW-0472">Membrane</keyword>
<dbReference type="Proteomes" id="UP000018217">
    <property type="component" value="Unassembled WGS sequence"/>
</dbReference>
<dbReference type="STRING" id="1161919.EPIR_3691"/>
<reference evidence="2 3" key="1">
    <citation type="journal article" date="2013" name="Syst. Appl. Microbiol.">
        <title>Phylogenetic position and virulence apparatus of the pear flower necrosis pathogen Erwinia piriflorinigrans CFBP 5888T as assessed by comparative genomics.</title>
        <authorList>
            <person name="Smits T.H."/>
            <person name="Rezzonico F."/>
            <person name="Lopez M.M."/>
            <person name="Blom J."/>
            <person name="Goesmann A."/>
            <person name="Frey J.E."/>
            <person name="Duffy B."/>
        </authorList>
    </citation>
    <scope>NUCLEOTIDE SEQUENCE [LARGE SCALE GENOMIC DNA]</scope>
    <source>
        <strain evidence="3">CFBP5888</strain>
    </source>
</reference>
<evidence type="ECO:0000313" key="3">
    <source>
        <dbReference type="Proteomes" id="UP000018217"/>
    </source>
</evidence>
<keyword evidence="1" id="KW-1133">Transmembrane helix</keyword>
<feature type="transmembrane region" description="Helical" evidence="1">
    <location>
        <begin position="33"/>
        <end position="58"/>
    </location>
</feature>
<evidence type="ECO:0000313" key="2">
    <source>
        <dbReference type="EMBL" id="CCG89054.1"/>
    </source>
</evidence>
<dbReference type="AlphaFoldDB" id="V5ZDE8"/>
<comment type="caution">
    <text evidence="2">The sequence shown here is derived from an EMBL/GenBank/DDBJ whole genome shotgun (WGS) entry which is preliminary data.</text>
</comment>
<evidence type="ECO:0000256" key="1">
    <source>
        <dbReference type="SAM" id="Phobius"/>
    </source>
</evidence>